<dbReference type="PROSITE" id="PS51294">
    <property type="entry name" value="HTH_MYB"/>
    <property type="match status" value="1"/>
</dbReference>
<evidence type="ECO:0000256" key="2">
    <source>
        <dbReference type="ARBA" id="ARBA00023242"/>
    </source>
</evidence>
<dbReference type="Gramene" id="rna33667">
    <property type="protein sequence ID" value="RHN58061.1"/>
    <property type="gene ID" value="gene33667"/>
</dbReference>
<dbReference type="InterPro" id="IPR001005">
    <property type="entry name" value="SANT/Myb"/>
</dbReference>
<dbReference type="AlphaFoldDB" id="G7K4S9"/>
<dbReference type="HOGENOM" id="CLU_2030183_0_0_1"/>
<dbReference type="InterPro" id="IPR017930">
    <property type="entry name" value="Myb_dom"/>
</dbReference>
<keyword evidence="8" id="KW-1185">Reference proteome</keyword>
<reference evidence="5 8" key="1">
    <citation type="journal article" date="2011" name="Nature">
        <title>The Medicago genome provides insight into the evolution of rhizobial symbioses.</title>
        <authorList>
            <person name="Young N.D."/>
            <person name="Debelle F."/>
            <person name="Oldroyd G.E."/>
            <person name="Geurts R."/>
            <person name="Cannon S.B."/>
            <person name="Udvardi M.K."/>
            <person name="Benedito V.A."/>
            <person name="Mayer K.F."/>
            <person name="Gouzy J."/>
            <person name="Schoof H."/>
            <person name="Van de Peer Y."/>
            <person name="Proost S."/>
            <person name="Cook D.R."/>
            <person name="Meyers B.C."/>
            <person name="Spannagl M."/>
            <person name="Cheung F."/>
            <person name="De Mita S."/>
            <person name="Krishnakumar V."/>
            <person name="Gundlach H."/>
            <person name="Zhou S."/>
            <person name="Mudge J."/>
            <person name="Bharti A.K."/>
            <person name="Murray J.D."/>
            <person name="Naoumkina M.A."/>
            <person name="Rosen B."/>
            <person name="Silverstein K.A."/>
            <person name="Tang H."/>
            <person name="Rombauts S."/>
            <person name="Zhao P.X."/>
            <person name="Zhou P."/>
            <person name="Barbe V."/>
            <person name="Bardou P."/>
            <person name="Bechner M."/>
            <person name="Bellec A."/>
            <person name="Berger A."/>
            <person name="Berges H."/>
            <person name="Bidwell S."/>
            <person name="Bisseling T."/>
            <person name="Choisne N."/>
            <person name="Couloux A."/>
            <person name="Denny R."/>
            <person name="Deshpande S."/>
            <person name="Dai X."/>
            <person name="Doyle J.J."/>
            <person name="Dudez A.M."/>
            <person name="Farmer A.D."/>
            <person name="Fouteau S."/>
            <person name="Franken C."/>
            <person name="Gibelin C."/>
            <person name="Gish J."/>
            <person name="Goldstein S."/>
            <person name="Gonzalez A.J."/>
            <person name="Green P.J."/>
            <person name="Hallab A."/>
            <person name="Hartog M."/>
            <person name="Hua A."/>
            <person name="Humphray S.J."/>
            <person name="Jeong D.H."/>
            <person name="Jing Y."/>
            <person name="Jocker A."/>
            <person name="Kenton S.M."/>
            <person name="Kim D.J."/>
            <person name="Klee K."/>
            <person name="Lai H."/>
            <person name="Lang C."/>
            <person name="Lin S."/>
            <person name="Macmil S.L."/>
            <person name="Magdelenat G."/>
            <person name="Matthews L."/>
            <person name="McCorrison J."/>
            <person name="Monaghan E.L."/>
            <person name="Mun J.H."/>
            <person name="Najar F.Z."/>
            <person name="Nicholson C."/>
            <person name="Noirot C."/>
            <person name="O'Bleness M."/>
            <person name="Paule C.R."/>
            <person name="Poulain J."/>
            <person name="Prion F."/>
            <person name="Qin B."/>
            <person name="Qu C."/>
            <person name="Retzel E.F."/>
            <person name="Riddle C."/>
            <person name="Sallet E."/>
            <person name="Samain S."/>
            <person name="Samson N."/>
            <person name="Sanders I."/>
            <person name="Saurat O."/>
            <person name="Scarpelli C."/>
            <person name="Schiex T."/>
            <person name="Segurens B."/>
            <person name="Severin A.J."/>
            <person name="Sherrier D.J."/>
            <person name="Shi R."/>
            <person name="Sims S."/>
            <person name="Singer S.R."/>
            <person name="Sinharoy S."/>
            <person name="Sterck L."/>
            <person name="Viollet A."/>
            <person name="Wang B.B."/>
            <person name="Wang K."/>
            <person name="Wang M."/>
            <person name="Wang X."/>
            <person name="Warfsmann J."/>
            <person name="Weissenbach J."/>
            <person name="White D.D."/>
            <person name="White J.D."/>
            <person name="Wiley G.B."/>
            <person name="Wincker P."/>
            <person name="Xing Y."/>
            <person name="Yang L."/>
            <person name="Yao Z."/>
            <person name="Ying F."/>
            <person name="Zhai J."/>
            <person name="Zhou L."/>
            <person name="Zuber A."/>
            <person name="Denarie J."/>
            <person name="Dixon R.A."/>
            <person name="May G.D."/>
            <person name="Schwartz D.C."/>
            <person name="Rogers J."/>
            <person name="Quetier F."/>
            <person name="Town C.D."/>
            <person name="Roe B.A."/>
        </authorList>
    </citation>
    <scope>NUCLEOTIDE SEQUENCE [LARGE SCALE GENOMIC DNA]</scope>
    <source>
        <strain evidence="5">A17</strain>
        <strain evidence="7 8">cv. Jemalong A17</strain>
    </source>
</reference>
<dbReference type="PROSITE" id="PS50090">
    <property type="entry name" value="MYB_LIKE"/>
    <property type="match status" value="1"/>
</dbReference>
<reference evidence="6" key="5">
    <citation type="journal article" date="2018" name="Nat. Plants">
        <title>Whole-genome landscape of Medicago truncatula symbiotic genes.</title>
        <authorList>
            <person name="Pecrix Y."/>
            <person name="Gamas P."/>
            <person name="Carrere S."/>
        </authorList>
    </citation>
    <scope>NUCLEOTIDE SEQUENCE</scope>
    <source>
        <tissue evidence="6">Leaves</tissue>
    </source>
</reference>
<organism evidence="5 8">
    <name type="scientific">Medicago truncatula</name>
    <name type="common">Barrel medic</name>
    <name type="synonym">Medicago tribuloides</name>
    <dbReference type="NCBI Taxonomy" id="3880"/>
    <lineage>
        <taxon>Eukaryota</taxon>
        <taxon>Viridiplantae</taxon>
        <taxon>Streptophyta</taxon>
        <taxon>Embryophyta</taxon>
        <taxon>Tracheophyta</taxon>
        <taxon>Spermatophyta</taxon>
        <taxon>Magnoliopsida</taxon>
        <taxon>eudicotyledons</taxon>
        <taxon>Gunneridae</taxon>
        <taxon>Pentapetalae</taxon>
        <taxon>rosids</taxon>
        <taxon>fabids</taxon>
        <taxon>Fabales</taxon>
        <taxon>Fabaceae</taxon>
        <taxon>Papilionoideae</taxon>
        <taxon>50 kb inversion clade</taxon>
        <taxon>NPAAA clade</taxon>
        <taxon>Hologalegina</taxon>
        <taxon>IRL clade</taxon>
        <taxon>Trifolieae</taxon>
        <taxon>Medicago</taxon>
    </lineage>
</organism>
<dbReference type="Proteomes" id="UP000265566">
    <property type="component" value="Chromosome 5"/>
</dbReference>
<reference evidence="5 8" key="2">
    <citation type="journal article" date="2014" name="BMC Genomics">
        <title>An improved genome release (version Mt4.0) for the model legume Medicago truncatula.</title>
        <authorList>
            <person name="Tang H."/>
            <person name="Krishnakumar V."/>
            <person name="Bidwell S."/>
            <person name="Rosen B."/>
            <person name="Chan A."/>
            <person name="Zhou S."/>
            <person name="Gentzbittel L."/>
            <person name="Childs K.L."/>
            <person name="Yandell M."/>
            <person name="Gundlach H."/>
            <person name="Mayer K.F."/>
            <person name="Schwartz D.C."/>
            <person name="Town C.D."/>
        </authorList>
    </citation>
    <scope>GENOME REANNOTATION</scope>
    <source>
        <strain evidence="7 8">cv. Jemalong A17</strain>
    </source>
</reference>
<accession>G7K4S9</accession>
<protein>
    <submittedName>
        <fullName evidence="5">Myb transcription factor</fullName>
    </submittedName>
    <submittedName>
        <fullName evidence="6">Putative transcription factor MYB-HB-like family</fullName>
    </submittedName>
</protein>
<dbReference type="InterPro" id="IPR009057">
    <property type="entry name" value="Homeodomain-like_sf"/>
</dbReference>
<dbReference type="GO" id="GO:0005634">
    <property type="term" value="C:nucleus"/>
    <property type="evidence" value="ECO:0007669"/>
    <property type="project" value="UniProtKB-SubCell"/>
</dbReference>
<evidence type="ECO:0000313" key="8">
    <source>
        <dbReference type="Proteomes" id="UP000002051"/>
    </source>
</evidence>
<evidence type="ECO:0000256" key="1">
    <source>
        <dbReference type="ARBA" id="ARBA00004123"/>
    </source>
</evidence>
<dbReference type="Gene3D" id="1.10.10.60">
    <property type="entry name" value="Homeodomain-like"/>
    <property type="match status" value="2"/>
</dbReference>
<evidence type="ECO:0000313" key="7">
    <source>
        <dbReference type="EnsemblPlants" id="AET00849"/>
    </source>
</evidence>
<dbReference type="EMBL" id="CM001221">
    <property type="protein sequence ID" value="AET00849.1"/>
    <property type="molecule type" value="Genomic_DNA"/>
</dbReference>
<dbReference type="EMBL" id="PSQE01000005">
    <property type="protein sequence ID" value="RHN58061.1"/>
    <property type="molecule type" value="Genomic_DNA"/>
</dbReference>
<dbReference type="SUPFAM" id="SSF46689">
    <property type="entry name" value="Homeodomain-like"/>
    <property type="match status" value="2"/>
</dbReference>
<reference evidence="7" key="3">
    <citation type="submission" date="2015-04" db="UniProtKB">
        <authorList>
            <consortium name="EnsemblPlants"/>
        </authorList>
    </citation>
    <scope>IDENTIFICATION</scope>
    <source>
        <strain evidence="7">cv. Jemalong A17</strain>
    </source>
</reference>
<dbReference type="Proteomes" id="UP000002051">
    <property type="component" value="Chromosome 5"/>
</dbReference>
<evidence type="ECO:0000313" key="9">
    <source>
        <dbReference type="Proteomes" id="UP000265566"/>
    </source>
</evidence>
<sequence>MAGQGGGNWTGEDTLRLREAMQQFPPHTNNRYLMILQAFPEERRQDIAILEHYLEELAGEEQQFLPPQNFGAWTREEDNLLFLGLVLYGHKWKRIARELVITRSASQCRSRFGTQAFAGFNF</sequence>
<evidence type="ECO:0000313" key="6">
    <source>
        <dbReference type="EMBL" id="RHN58061.1"/>
    </source>
</evidence>
<comment type="subcellular location">
    <subcellularLocation>
        <location evidence="1">Nucleus</location>
    </subcellularLocation>
</comment>
<evidence type="ECO:0000313" key="5">
    <source>
        <dbReference type="EMBL" id="AET00849.1"/>
    </source>
</evidence>
<proteinExistence type="predicted"/>
<feature type="domain" description="HTH myb-type" evidence="4">
    <location>
        <begin position="71"/>
        <end position="111"/>
    </location>
</feature>
<evidence type="ECO:0000259" key="4">
    <source>
        <dbReference type="PROSITE" id="PS51294"/>
    </source>
</evidence>
<dbReference type="Pfam" id="PF00249">
    <property type="entry name" value="Myb_DNA-binding"/>
    <property type="match status" value="1"/>
</dbReference>
<evidence type="ECO:0000259" key="3">
    <source>
        <dbReference type="PROSITE" id="PS50090"/>
    </source>
</evidence>
<name>G7K4S9_MEDTR</name>
<dbReference type="EnsemblPlants" id="AET00849">
    <property type="protein sequence ID" value="AET00849"/>
    <property type="gene ID" value="MTR_5g096610"/>
</dbReference>
<feature type="domain" description="Myb-like" evidence="3">
    <location>
        <begin position="65"/>
        <end position="116"/>
    </location>
</feature>
<dbReference type="PaxDb" id="3880-AET00849"/>
<keyword evidence="2" id="KW-0539">Nucleus</keyword>
<gene>
    <name evidence="5" type="ordered locus">MTR_5g096610</name>
    <name evidence="6" type="ORF">MtrunA17_Chr5g0447061</name>
</gene>
<reference evidence="9" key="4">
    <citation type="journal article" date="2018" name="Nat. Plants">
        <title>Whole-genome landscape of Medicago truncatula symbiotic genes.</title>
        <authorList>
            <person name="Pecrix Y."/>
            <person name="Staton S.E."/>
            <person name="Sallet E."/>
            <person name="Lelandais-Briere C."/>
            <person name="Moreau S."/>
            <person name="Carrere S."/>
            <person name="Blein T."/>
            <person name="Jardinaud M.F."/>
            <person name="Latrasse D."/>
            <person name="Zouine M."/>
            <person name="Zahm M."/>
            <person name="Kreplak J."/>
            <person name="Mayjonade B."/>
            <person name="Satge C."/>
            <person name="Perez M."/>
            <person name="Cauet S."/>
            <person name="Marande W."/>
            <person name="Chantry-Darmon C."/>
            <person name="Lopez-Roques C."/>
            <person name="Bouchez O."/>
            <person name="Berard A."/>
            <person name="Debelle F."/>
            <person name="Munos S."/>
            <person name="Bendahmane A."/>
            <person name="Berges H."/>
            <person name="Niebel A."/>
            <person name="Buitink J."/>
            <person name="Frugier F."/>
            <person name="Benhamed M."/>
            <person name="Crespi M."/>
            <person name="Gouzy J."/>
            <person name="Gamas P."/>
        </authorList>
    </citation>
    <scope>NUCLEOTIDE SEQUENCE [LARGE SCALE GENOMIC DNA]</scope>
    <source>
        <strain evidence="9">cv. Jemalong A17</strain>
    </source>
</reference>
<dbReference type="CDD" id="cd00167">
    <property type="entry name" value="SANT"/>
    <property type="match status" value="1"/>
</dbReference>
<dbReference type="SMART" id="SM00717">
    <property type="entry name" value="SANT"/>
    <property type="match status" value="2"/>
</dbReference>